<evidence type="ECO:0000313" key="1">
    <source>
        <dbReference type="EMBL" id="GAA4795744.1"/>
    </source>
</evidence>
<dbReference type="Proteomes" id="UP001500187">
    <property type="component" value="Unassembled WGS sequence"/>
</dbReference>
<dbReference type="NCBIfam" id="TIGR02646">
    <property type="entry name" value="retron system putative HNH endonuclease"/>
    <property type="match status" value="1"/>
</dbReference>
<sequence length="216" mass="25255">MRPISKFNEPYELINFKSRRPTAKYEDLYQNVRREVKKSLIAEQKFFCCYCEDLINYNTHNPSGEQVITAHIDHFKPQSKYRNITLDYDNLFASCQSTKTCGHKKDDSELNIDLLDLSLFTRFSYEFTGEIKGKDPGAQAAIEILNLNEVNLLTHRKAQIDSSWETFLKIRKSENATIAYFKFLKGDSPVNSSKFVRVPYSNFVYMAIRQNLYKLI</sequence>
<reference evidence="2" key="1">
    <citation type="journal article" date="2019" name="Int. J. Syst. Evol. Microbiol.">
        <title>The Global Catalogue of Microorganisms (GCM) 10K type strain sequencing project: providing services to taxonomists for standard genome sequencing and annotation.</title>
        <authorList>
            <consortium name="The Broad Institute Genomics Platform"/>
            <consortium name="The Broad Institute Genome Sequencing Center for Infectious Disease"/>
            <person name="Wu L."/>
            <person name="Ma J."/>
        </authorList>
    </citation>
    <scope>NUCLEOTIDE SEQUENCE [LARGE SCALE GENOMIC DNA]</scope>
    <source>
        <strain evidence="2">JCM 18541</strain>
    </source>
</reference>
<dbReference type="RefSeq" id="WP_345445964.1">
    <property type="nucleotide sequence ID" value="NZ_BAABKP010000002.1"/>
</dbReference>
<evidence type="ECO:0000313" key="2">
    <source>
        <dbReference type="Proteomes" id="UP001500187"/>
    </source>
</evidence>
<organism evidence="1 2">
    <name type="scientific">Rothia endophytica</name>
    <dbReference type="NCBI Taxonomy" id="1324766"/>
    <lineage>
        <taxon>Bacteria</taxon>
        <taxon>Bacillati</taxon>
        <taxon>Actinomycetota</taxon>
        <taxon>Actinomycetes</taxon>
        <taxon>Micrococcales</taxon>
        <taxon>Micrococcaceae</taxon>
        <taxon>Rothia</taxon>
    </lineage>
</organism>
<protein>
    <recommendedName>
        <fullName evidence="3">TIGR02646 family protein</fullName>
    </recommendedName>
</protein>
<comment type="caution">
    <text evidence="1">The sequence shown here is derived from an EMBL/GenBank/DDBJ whole genome shotgun (WGS) entry which is preliminary data.</text>
</comment>
<dbReference type="Gene3D" id="1.10.30.50">
    <property type="match status" value="1"/>
</dbReference>
<accession>A0ABP9BI04</accession>
<gene>
    <name evidence="1" type="ORF">GCM10023352_13780</name>
</gene>
<proteinExistence type="predicted"/>
<dbReference type="EMBL" id="BAABKP010000002">
    <property type="protein sequence ID" value="GAA4795744.1"/>
    <property type="molecule type" value="Genomic_DNA"/>
</dbReference>
<dbReference type="InterPro" id="IPR013467">
    <property type="entry name" value="HNH78-like"/>
</dbReference>
<evidence type="ECO:0008006" key="3">
    <source>
        <dbReference type="Google" id="ProtNLM"/>
    </source>
</evidence>
<name>A0ABP9BI04_9MICC</name>
<keyword evidence="2" id="KW-1185">Reference proteome</keyword>